<comment type="subcellular location">
    <subcellularLocation>
        <location evidence="5">Cytoplasm</location>
    </subcellularLocation>
</comment>
<dbReference type="SUPFAM" id="SSF48557">
    <property type="entry name" value="L-aspartase-like"/>
    <property type="match status" value="1"/>
</dbReference>
<dbReference type="CDD" id="cd01359">
    <property type="entry name" value="Argininosuccinate_lyase"/>
    <property type="match status" value="1"/>
</dbReference>
<dbReference type="NCBIfam" id="TIGR00838">
    <property type="entry name" value="argH"/>
    <property type="match status" value="1"/>
</dbReference>
<organism evidence="9 10">
    <name type="scientific">Candidatus Nephthysia bennettiae</name>
    <dbReference type="NCBI Taxonomy" id="3127016"/>
    <lineage>
        <taxon>Bacteria</taxon>
        <taxon>Bacillati</taxon>
        <taxon>Candidatus Dormiibacterota</taxon>
        <taxon>Candidatus Dormibacteria</taxon>
        <taxon>Candidatus Dormibacterales</taxon>
        <taxon>Candidatus Dormibacteraceae</taxon>
        <taxon>Candidatus Nephthysia</taxon>
    </lineage>
</organism>
<dbReference type="Gene3D" id="1.10.275.10">
    <property type="entry name" value="Fumarase/aspartase (N-terminal domain)"/>
    <property type="match status" value="1"/>
</dbReference>
<evidence type="ECO:0000259" key="7">
    <source>
        <dbReference type="Pfam" id="PF00206"/>
    </source>
</evidence>
<comment type="caution">
    <text evidence="9">The sequence shown here is derived from an EMBL/GenBank/DDBJ whole genome shotgun (WGS) entry which is preliminary data.</text>
</comment>
<dbReference type="PRINTS" id="PR00149">
    <property type="entry name" value="FUMRATELYASE"/>
</dbReference>
<keyword evidence="5" id="KW-0963">Cytoplasm</keyword>
<dbReference type="InterPro" id="IPR029419">
    <property type="entry name" value="Arg_succ_lyase_C"/>
</dbReference>
<keyword evidence="10" id="KW-1185">Reference proteome</keyword>
<dbReference type="InterPro" id="IPR022761">
    <property type="entry name" value="Fumarate_lyase_N"/>
</dbReference>
<dbReference type="EMBL" id="JAEKNR010000216">
    <property type="protein sequence ID" value="MBJ7600627.1"/>
    <property type="molecule type" value="Genomic_DNA"/>
</dbReference>
<sequence>MASDRRSRGRAAGGERPPGTYGVGSRLKKPPSPELIEFFQETYLAGVDEHSFEASVQVSLAHVVMLAEEGIIPFEDAGAILVELLEMGASGLSGFPIDSGLGDLLPNMETQLIARIGEEVGGRFHTGRSRGDYYVTISRLKFRRRTLELLEEVIQFRRALLSLAGGHLKTLMPGYTHMQHAQPVTLAHYLAGFVHEFERDFDRLWAALARINVSPMGLGILSTTSFALNRGRTATLLGFEGLLRNGRDLSDRDYVIESAASAAILMTHLHKLVTDLYEWSTSEFALVRVADEDSMTSSMMPQKSNPVVLEDARARTGLVQGSLMAVLSILKGSAANNVEVTVADTPGLRALTDAAHALRAFRTVLGRVQFDRKRMARLAGEHWSQATDIADLLVRETGISFRQAHRVTGTLVAEALSAGVAPLAVTSRMLDAAAIQAIGRPLRLPAARLRQALDPWQGVLHRRLVGGPAPEAMEPVLKDSRDLLASDASKLEELLAGLDARRRELYEAARAMASGASVSADPPS</sequence>
<dbReference type="Proteomes" id="UP000612893">
    <property type="component" value="Unassembled WGS sequence"/>
</dbReference>
<comment type="catalytic activity">
    <reaction evidence="5">
        <text>2-(N(omega)-L-arginino)succinate = fumarate + L-arginine</text>
        <dbReference type="Rhea" id="RHEA:24020"/>
        <dbReference type="ChEBI" id="CHEBI:29806"/>
        <dbReference type="ChEBI" id="CHEBI:32682"/>
        <dbReference type="ChEBI" id="CHEBI:57472"/>
        <dbReference type="EC" id="4.3.2.1"/>
    </reaction>
</comment>
<accession>A0A934K545</accession>
<dbReference type="InterPro" id="IPR000362">
    <property type="entry name" value="Fumarate_lyase_fam"/>
</dbReference>
<dbReference type="PANTHER" id="PTHR43814">
    <property type="entry name" value="ARGININOSUCCINATE LYASE"/>
    <property type="match status" value="1"/>
</dbReference>
<evidence type="ECO:0000313" key="9">
    <source>
        <dbReference type="EMBL" id="MBJ7600627.1"/>
    </source>
</evidence>
<dbReference type="AlphaFoldDB" id="A0A934K545"/>
<evidence type="ECO:0000256" key="6">
    <source>
        <dbReference type="SAM" id="MobiDB-lite"/>
    </source>
</evidence>
<evidence type="ECO:0000256" key="2">
    <source>
        <dbReference type="ARBA" id="ARBA00012338"/>
    </source>
</evidence>
<feature type="region of interest" description="Disordered" evidence="6">
    <location>
        <begin position="1"/>
        <end position="28"/>
    </location>
</feature>
<dbReference type="InterPro" id="IPR009049">
    <property type="entry name" value="Argininosuccinate_lyase"/>
</dbReference>
<name>A0A934K545_9BACT</name>
<feature type="domain" description="Argininosuccinate lyase C-terminal" evidence="8">
    <location>
        <begin position="384"/>
        <end position="454"/>
    </location>
</feature>
<evidence type="ECO:0000259" key="8">
    <source>
        <dbReference type="Pfam" id="PF14698"/>
    </source>
</evidence>
<protein>
    <recommendedName>
        <fullName evidence="2 5">Argininosuccinate lyase</fullName>
        <shortName evidence="5">ASAL</shortName>
        <ecNumber evidence="2 5">4.3.2.1</ecNumber>
    </recommendedName>
    <alternativeName>
        <fullName evidence="5">Arginosuccinase</fullName>
    </alternativeName>
</protein>
<dbReference type="GO" id="GO:0042450">
    <property type="term" value="P:L-arginine biosynthetic process via ornithine"/>
    <property type="evidence" value="ECO:0007669"/>
    <property type="project" value="UniProtKB-UniRule"/>
</dbReference>
<keyword evidence="5" id="KW-0028">Amino-acid biosynthesis</keyword>
<feature type="domain" description="Fumarate lyase N-terminal" evidence="7">
    <location>
        <begin position="64"/>
        <end position="321"/>
    </location>
</feature>
<dbReference type="HAMAP" id="MF_00006">
    <property type="entry name" value="Arg_succ_lyase"/>
    <property type="match status" value="1"/>
</dbReference>
<evidence type="ECO:0000256" key="4">
    <source>
        <dbReference type="ARBA" id="ARBA00023239"/>
    </source>
</evidence>
<comment type="pathway">
    <text evidence="1 5">Amino-acid biosynthesis; L-arginine biosynthesis; L-arginine from L-ornithine and carbamoyl phosphate: step 3/3.</text>
</comment>
<dbReference type="RefSeq" id="WP_338204545.1">
    <property type="nucleotide sequence ID" value="NZ_JAEKNR010000216.1"/>
</dbReference>
<keyword evidence="4 5" id="KW-0456">Lyase</keyword>
<keyword evidence="3 5" id="KW-0055">Arginine biosynthesis</keyword>
<evidence type="ECO:0000256" key="5">
    <source>
        <dbReference type="HAMAP-Rule" id="MF_00006"/>
    </source>
</evidence>
<gene>
    <name evidence="5 9" type="primary">argH</name>
    <name evidence="9" type="ORF">JF922_21485</name>
</gene>
<dbReference type="Pfam" id="PF14698">
    <property type="entry name" value="ASL_C2"/>
    <property type="match status" value="1"/>
</dbReference>
<dbReference type="Gene3D" id="1.20.200.10">
    <property type="entry name" value="Fumarase/aspartase (Central domain)"/>
    <property type="match status" value="1"/>
</dbReference>
<dbReference type="InterPro" id="IPR008948">
    <property type="entry name" value="L-Aspartase-like"/>
</dbReference>
<dbReference type="Pfam" id="PF00206">
    <property type="entry name" value="Lyase_1"/>
    <property type="match status" value="1"/>
</dbReference>
<dbReference type="GO" id="GO:0004056">
    <property type="term" value="F:argininosuccinate lyase activity"/>
    <property type="evidence" value="ECO:0007669"/>
    <property type="project" value="UniProtKB-UniRule"/>
</dbReference>
<evidence type="ECO:0000256" key="3">
    <source>
        <dbReference type="ARBA" id="ARBA00022571"/>
    </source>
</evidence>
<evidence type="ECO:0000313" key="10">
    <source>
        <dbReference type="Proteomes" id="UP000612893"/>
    </source>
</evidence>
<dbReference type="GO" id="GO:0005737">
    <property type="term" value="C:cytoplasm"/>
    <property type="evidence" value="ECO:0007669"/>
    <property type="project" value="UniProtKB-SubCell"/>
</dbReference>
<dbReference type="Gene3D" id="1.10.40.30">
    <property type="entry name" value="Fumarase/aspartase (C-terminal domain)"/>
    <property type="match status" value="1"/>
</dbReference>
<proteinExistence type="inferred from homology"/>
<reference evidence="9" key="1">
    <citation type="submission" date="2020-10" db="EMBL/GenBank/DDBJ databases">
        <title>Ca. Dormibacterota MAGs.</title>
        <authorList>
            <person name="Montgomery K."/>
        </authorList>
    </citation>
    <scope>NUCLEOTIDE SEQUENCE [LARGE SCALE GENOMIC DNA]</scope>
    <source>
        <strain evidence="9">SC8812_S17_10</strain>
    </source>
</reference>
<dbReference type="PANTHER" id="PTHR43814:SF1">
    <property type="entry name" value="ARGININOSUCCINATE LYASE"/>
    <property type="match status" value="1"/>
</dbReference>
<comment type="similarity">
    <text evidence="5">Belongs to the lyase 1 family. Argininosuccinate lyase subfamily.</text>
</comment>
<dbReference type="EC" id="4.3.2.1" evidence="2 5"/>
<dbReference type="PRINTS" id="PR00145">
    <property type="entry name" value="ARGSUCLYASE"/>
</dbReference>
<dbReference type="InterPro" id="IPR024083">
    <property type="entry name" value="Fumarase/histidase_N"/>
</dbReference>
<evidence type="ECO:0000256" key="1">
    <source>
        <dbReference type="ARBA" id="ARBA00004941"/>
    </source>
</evidence>